<evidence type="ECO:0000259" key="10">
    <source>
        <dbReference type="PROSITE" id="PS50893"/>
    </source>
</evidence>
<accession>A0A9W8JZF3</accession>
<comment type="caution">
    <text evidence="11">The sequence shown here is derived from an EMBL/GenBank/DDBJ whole genome shotgun (WGS) entry which is preliminary data.</text>
</comment>
<evidence type="ECO:0000313" key="11">
    <source>
        <dbReference type="EMBL" id="KAJ3507448.1"/>
    </source>
</evidence>
<dbReference type="GO" id="GO:0005778">
    <property type="term" value="C:peroxisomal membrane"/>
    <property type="evidence" value="ECO:0007669"/>
    <property type="project" value="UniProtKB-SubCell"/>
</dbReference>
<comment type="similarity">
    <text evidence="2">Belongs to the ABC transporter superfamily. ABCD family. Peroxisomal fatty acyl CoA transporter (TC 3.A.1.203) subfamily.</text>
</comment>
<dbReference type="OrthoDB" id="422637at2759"/>
<keyword evidence="5" id="KW-0547">Nucleotide-binding</keyword>
<evidence type="ECO:0000256" key="3">
    <source>
        <dbReference type="ARBA" id="ARBA00022448"/>
    </source>
</evidence>
<evidence type="ECO:0000256" key="7">
    <source>
        <dbReference type="ARBA" id="ARBA00022989"/>
    </source>
</evidence>
<dbReference type="InterPro" id="IPR017871">
    <property type="entry name" value="ABC_transporter-like_CS"/>
</dbReference>
<organism evidence="11 12">
    <name type="scientific">Agrocybe chaxingu</name>
    <dbReference type="NCBI Taxonomy" id="84603"/>
    <lineage>
        <taxon>Eukaryota</taxon>
        <taxon>Fungi</taxon>
        <taxon>Dikarya</taxon>
        <taxon>Basidiomycota</taxon>
        <taxon>Agaricomycotina</taxon>
        <taxon>Agaricomycetes</taxon>
        <taxon>Agaricomycetidae</taxon>
        <taxon>Agaricales</taxon>
        <taxon>Agaricineae</taxon>
        <taxon>Strophariaceae</taxon>
        <taxon>Agrocybe</taxon>
    </lineage>
</organism>
<dbReference type="InterPro" id="IPR011527">
    <property type="entry name" value="ABC1_TM_dom"/>
</dbReference>
<keyword evidence="8" id="KW-0472">Membrane</keyword>
<dbReference type="PROSITE" id="PS00211">
    <property type="entry name" value="ABC_TRANSPORTER_1"/>
    <property type="match status" value="1"/>
</dbReference>
<dbReference type="SMART" id="SM00382">
    <property type="entry name" value="AAA"/>
    <property type="match status" value="1"/>
</dbReference>
<dbReference type="GO" id="GO:0005324">
    <property type="term" value="F:long-chain fatty acid transmembrane transporter activity"/>
    <property type="evidence" value="ECO:0007669"/>
    <property type="project" value="TreeGrafter"/>
</dbReference>
<gene>
    <name evidence="11" type="ORF">NLJ89_g6301</name>
</gene>
<evidence type="ECO:0000256" key="6">
    <source>
        <dbReference type="ARBA" id="ARBA00022840"/>
    </source>
</evidence>
<feature type="compositionally biased region" description="Low complexity" evidence="9">
    <location>
        <begin position="85"/>
        <end position="96"/>
    </location>
</feature>
<name>A0A9W8JZF3_9AGAR</name>
<keyword evidence="3" id="KW-0813">Transport</keyword>
<feature type="domain" description="ABC transporter" evidence="10">
    <location>
        <begin position="499"/>
        <end position="726"/>
    </location>
</feature>
<dbReference type="PROSITE" id="PS50893">
    <property type="entry name" value="ABC_TRANSPORTER_2"/>
    <property type="match status" value="1"/>
</dbReference>
<keyword evidence="7" id="KW-1133">Transmembrane helix</keyword>
<dbReference type="PANTHER" id="PTHR11384">
    <property type="entry name" value="ATP-BINDING CASSETTE, SUB-FAMILY D MEMBER"/>
    <property type="match status" value="1"/>
</dbReference>
<dbReference type="Pfam" id="PF00005">
    <property type="entry name" value="ABC_tran"/>
    <property type="match status" value="1"/>
</dbReference>
<dbReference type="GO" id="GO:0042760">
    <property type="term" value="P:very long-chain fatty acid catabolic process"/>
    <property type="evidence" value="ECO:0007669"/>
    <property type="project" value="TreeGrafter"/>
</dbReference>
<dbReference type="Proteomes" id="UP001148786">
    <property type="component" value="Unassembled WGS sequence"/>
</dbReference>
<keyword evidence="12" id="KW-1185">Reference proteome</keyword>
<sequence length="750" mass="84296">MRDTPVSGASSVHPVANNVPALLSPSYIIKKPWGMAAFSSLRTSAASNERLARFFQVYAAHRPLIQRILNITFVIYALTSTYAGLSGKSPGSSSSKARSKQQEKGKVQVGKQERVAVDALFFQRLKQILRIVIPGIRSKEALLLLMHSSLLIFRTAISLYVAALDGKIVASLVRAQPLQFFWNIFRWLVVAIPATWTNSWLSYIQNKLSIAYRTRLTQEVMKQYLGEEGEGANGKVYYKLANLDDRIKNADQMITHDIQRFSTHLAAIYSNLAKPVLDVILYNFQLSQNVGAEGVLALTFFVQLSAILLRYMTPPFGMYTALSAQMAGSLRHAHSRLVEFAEEVAFMKGEETEKMLIEREYAALIEHENSVLQRRWWFGCVEEGIIKWLWGSFGLVLCAVPVFFKIPGAEALDLGGRTEGFVTNRRLLLSSSDAFGRVMYSYKDLSELAGYTARVSLLLDTMKDVRKGKFDKAHVNSAAKDDNAIILQGRGHVIESEDIRFENVPIVTPNGDILVRKLSFHIKPGQNLLIVGPNGCGKSSLFRILGGLWPIYGGVVHKPAASQFILIPQRPYLPLGTLRDQVIYPDSKADMEERGITDDNLLRILGVVQMDKIVEREGGWDSVKEWRETLSGGDQQKIAWARLFYHHPKYAVLDEATSLVPTEIEGKMMEYATRLNITLLTVSHRPSLWKYHALILHYDGQGGYVFTKLDAEKRLALQEEKQALETKLLEVPKIKERLAELKALQEVAQH</sequence>
<dbReference type="CDD" id="cd03223">
    <property type="entry name" value="ABCD_peroxisomal_ALDP"/>
    <property type="match status" value="1"/>
</dbReference>
<dbReference type="GO" id="GO:0005524">
    <property type="term" value="F:ATP binding"/>
    <property type="evidence" value="ECO:0007669"/>
    <property type="project" value="UniProtKB-KW"/>
</dbReference>
<proteinExistence type="inferred from homology"/>
<evidence type="ECO:0000256" key="4">
    <source>
        <dbReference type="ARBA" id="ARBA00022692"/>
    </source>
</evidence>
<comment type="subcellular location">
    <subcellularLocation>
        <location evidence="1">Peroxisome membrane</location>
        <topology evidence="1">Multi-pass membrane protein</topology>
    </subcellularLocation>
</comment>
<dbReference type="GO" id="GO:0140359">
    <property type="term" value="F:ABC-type transporter activity"/>
    <property type="evidence" value="ECO:0007669"/>
    <property type="project" value="InterPro"/>
</dbReference>
<reference evidence="11" key="1">
    <citation type="submission" date="2022-07" db="EMBL/GenBank/DDBJ databases">
        <title>Genome Sequence of Agrocybe chaxingu.</title>
        <authorList>
            <person name="Buettner E."/>
        </authorList>
    </citation>
    <scope>NUCLEOTIDE SEQUENCE</scope>
    <source>
        <strain evidence="11">MP-N11</strain>
    </source>
</reference>
<dbReference type="InterPro" id="IPR003593">
    <property type="entry name" value="AAA+_ATPase"/>
</dbReference>
<evidence type="ECO:0000313" key="12">
    <source>
        <dbReference type="Proteomes" id="UP001148786"/>
    </source>
</evidence>
<dbReference type="InterPro" id="IPR027417">
    <property type="entry name" value="P-loop_NTPase"/>
</dbReference>
<evidence type="ECO:0000256" key="8">
    <source>
        <dbReference type="ARBA" id="ARBA00023136"/>
    </source>
</evidence>
<dbReference type="GO" id="GO:0015910">
    <property type="term" value="P:long-chain fatty acid import into peroxisome"/>
    <property type="evidence" value="ECO:0007669"/>
    <property type="project" value="TreeGrafter"/>
</dbReference>
<dbReference type="InterPro" id="IPR003439">
    <property type="entry name" value="ABC_transporter-like_ATP-bd"/>
</dbReference>
<evidence type="ECO:0000256" key="2">
    <source>
        <dbReference type="ARBA" id="ARBA00008575"/>
    </source>
</evidence>
<dbReference type="Gene3D" id="3.40.50.300">
    <property type="entry name" value="P-loop containing nucleotide triphosphate hydrolases"/>
    <property type="match status" value="1"/>
</dbReference>
<dbReference type="FunFam" id="3.40.50.300:FF:000636">
    <property type="entry name" value="ATP-binding cassette sub-family D member 3"/>
    <property type="match status" value="1"/>
</dbReference>
<keyword evidence="4" id="KW-0812">Transmembrane</keyword>
<dbReference type="GO" id="GO:0006635">
    <property type="term" value="P:fatty acid beta-oxidation"/>
    <property type="evidence" value="ECO:0007669"/>
    <property type="project" value="TreeGrafter"/>
</dbReference>
<protein>
    <recommendedName>
        <fullName evidence="10">ABC transporter domain-containing protein</fullName>
    </recommendedName>
</protein>
<dbReference type="SUPFAM" id="SSF52540">
    <property type="entry name" value="P-loop containing nucleoside triphosphate hydrolases"/>
    <property type="match status" value="1"/>
</dbReference>
<dbReference type="Pfam" id="PF06472">
    <property type="entry name" value="ABC_membrane_2"/>
    <property type="match status" value="1"/>
</dbReference>
<evidence type="ECO:0000256" key="5">
    <source>
        <dbReference type="ARBA" id="ARBA00022741"/>
    </source>
</evidence>
<evidence type="ECO:0000256" key="9">
    <source>
        <dbReference type="SAM" id="MobiDB-lite"/>
    </source>
</evidence>
<feature type="region of interest" description="Disordered" evidence="9">
    <location>
        <begin position="85"/>
        <end position="107"/>
    </location>
</feature>
<keyword evidence="6" id="KW-0067">ATP-binding</keyword>
<evidence type="ECO:0000256" key="1">
    <source>
        <dbReference type="ARBA" id="ARBA00004585"/>
    </source>
</evidence>
<dbReference type="AlphaFoldDB" id="A0A9W8JZF3"/>
<dbReference type="GO" id="GO:0016887">
    <property type="term" value="F:ATP hydrolysis activity"/>
    <property type="evidence" value="ECO:0007669"/>
    <property type="project" value="InterPro"/>
</dbReference>
<dbReference type="InterPro" id="IPR050835">
    <property type="entry name" value="ABC_transporter_sub-D"/>
</dbReference>
<dbReference type="GO" id="GO:0007031">
    <property type="term" value="P:peroxisome organization"/>
    <property type="evidence" value="ECO:0007669"/>
    <property type="project" value="TreeGrafter"/>
</dbReference>
<dbReference type="PANTHER" id="PTHR11384:SF69">
    <property type="entry name" value="PEROXISOMAL LONG-CHAIN FATTY ACID IMPORT PROTEIN 1"/>
    <property type="match status" value="1"/>
</dbReference>
<dbReference type="EMBL" id="JANKHO010000658">
    <property type="protein sequence ID" value="KAJ3507448.1"/>
    <property type="molecule type" value="Genomic_DNA"/>
</dbReference>